<evidence type="ECO:0000313" key="2">
    <source>
        <dbReference type="Proteomes" id="UP000536711"/>
    </source>
</evidence>
<dbReference type="AlphaFoldDB" id="A0A8H4NRH0"/>
<comment type="caution">
    <text evidence="1">The sequence shown here is derived from an EMBL/GenBank/DDBJ whole genome shotgun (WGS) entry which is preliminary data.</text>
</comment>
<evidence type="ECO:0000313" key="1">
    <source>
        <dbReference type="EMBL" id="KAF4441541.1"/>
    </source>
</evidence>
<reference evidence="1 2" key="1">
    <citation type="submission" date="2020-01" db="EMBL/GenBank/DDBJ databases">
        <title>Identification and distribution of gene clusters putatively required for synthesis of sphingolipid metabolism inhibitors in phylogenetically diverse species of the filamentous fungus Fusarium.</title>
        <authorList>
            <person name="Kim H.-S."/>
            <person name="Busman M."/>
            <person name="Brown D.W."/>
            <person name="Divon H."/>
            <person name="Uhlig S."/>
            <person name="Proctor R.H."/>
        </authorList>
    </citation>
    <scope>NUCLEOTIDE SEQUENCE [LARGE SCALE GENOMIC DNA]</scope>
    <source>
        <strain evidence="1 2">NRRL 13308</strain>
    </source>
</reference>
<protein>
    <submittedName>
        <fullName evidence="1">Uncharacterized protein</fullName>
    </submittedName>
</protein>
<dbReference type="Proteomes" id="UP000536711">
    <property type="component" value="Unassembled WGS sequence"/>
</dbReference>
<sequence length="514" mass="59000">MDFPLALSDLLGDLDDFIEEPRDQSIFAHLKFGAADGHIFEIPSGLFDRRLEYDTKLVVVVAESKKAMMDKSLMPRVGTIVRDALRTGQPIRSDVAVYTYGELFTLLKSFRDQQFWNQASQNFCFPFTMFVMDVDPDFSAEFVLALNAATIFTKTFNDNQQNPNTTVRLMTMSSELIHPFILKLFQRFHSIQFFELPEFEDNYAPEHVYSADMKKALRNIKKWIREHGKNRKNTIITFCGEDLMPDEWRRDGFIKTLRQVQVIHPGILDIIKASNEDMLVSFPVTFETDFKLEISGNVHIVGSLVRRQRILDLQTGHEVEATLKLSKREREAQISAASWFEIDDTSIRFYAPHDYITSPEVDFPRRMKFACEQIEGFIAAWTDLGNWPDETVDILNHILNVENAMANDMDLPPGTISSATAEEDGIDYYNINSALDRTRKRLQVQGLIGLNYAFGTAIPADRERFFHDLNQVTMYIGKAAHATALQSTPKLSQLKMHLLAALWVGMKRLIQVDW</sequence>
<dbReference type="OrthoDB" id="5092358at2759"/>
<gene>
    <name evidence="1" type="ORF">FACUT_2640</name>
</gene>
<accession>A0A8H4NRH0</accession>
<organism evidence="1 2">
    <name type="scientific">Fusarium acutatum</name>
    <dbReference type="NCBI Taxonomy" id="78861"/>
    <lineage>
        <taxon>Eukaryota</taxon>
        <taxon>Fungi</taxon>
        <taxon>Dikarya</taxon>
        <taxon>Ascomycota</taxon>
        <taxon>Pezizomycotina</taxon>
        <taxon>Sordariomycetes</taxon>
        <taxon>Hypocreomycetidae</taxon>
        <taxon>Hypocreales</taxon>
        <taxon>Nectriaceae</taxon>
        <taxon>Fusarium</taxon>
        <taxon>Fusarium fujikuroi species complex</taxon>
    </lineage>
</organism>
<proteinExistence type="predicted"/>
<name>A0A8H4NRH0_9HYPO</name>
<keyword evidence="2" id="KW-1185">Reference proteome</keyword>
<dbReference type="EMBL" id="JAADJF010000056">
    <property type="protein sequence ID" value="KAF4441541.1"/>
    <property type="molecule type" value="Genomic_DNA"/>
</dbReference>